<dbReference type="KEGG" id="aji:C0Z10_11275"/>
<dbReference type="Gene3D" id="3.30.428.10">
    <property type="entry name" value="HIT-like"/>
    <property type="match status" value="1"/>
</dbReference>
<accession>A0A3T0S3H1</accession>
<dbReference type="GO" id="GO:0003824">
    <property type="term" value="F:catalytic activity"/>
    <property type="evidence" value="ECO:0007669"/>
    <property type="project" value="InterPro"/>
</dbReference>
<dbReference type="InterPro" id="IPR001310">
    <property type="entry name" value="Histidine_triad_HIT"/>
</dbReference>
<feature type="domain" description="HIT" evidence="4">
    <location>
        <begin position="7"/>
        <end position="116"/>
    </location>
</feature>
<sequence>MNSEECIFCNLLRGHGEAVWIARRERASALRPLEADQLAPGHALVISNDHALGIQDASPQTVEAVALLAQEIAQAMSQVVGAGGVNILNASGADSDQSVLHFHVHVVPRWHADGLDTWPSTVSTHTLDHGWTSALQHALATASRP</sequence>
<dbReference type="GO" id="GO:0009117">
    <property type="term" value="P:nucleotide metabolic process"/>
    <property type="evidence" value="ECO:0007669"/>
    <property type="project" value="TreeGrafter"/>
</dbReference>
<reference evidence="6" key="1">
    <citation type="submission" date="2017-12" db="EMBL/GenBank/DDBJ databases">
        <title>Whole genome sequencing of Acidipropionibacterium jensenii strains JS279 and JS280.</title>
        <authorList>
            <person name="Deptula P."/>
            <person name="Laine P."/>
            <person name="Smolander O.-P."/>
            <person name="Paulin L."/>
            <person name="Auvinen P."/>
            <person name="Varmanen P."/>
        </authorList>
    </citation>
    <scope>NUCLEOTIDE SEQUENCE [LARGE SCALE GENOMIC DNA]</scope>
    <source>
        <strain evidence="6">JS280</strain>
    </source>
</reference>
<evidence type="ECO:0000313" key="5">
    <source>
        <dbReference type="EMBL" id="AZZ40871.1"/>
    </source>
</evidence>
<dbReference type="EMBL" id="CP025570">
    <property type="protein sequence ID" value="AZZ40871.1"/>
    <property type="molecule type" value="Genomic_DNA"/>
</dbReference>
<dbReference type="PANTHER" id="PTHR46648">
    <property type="entry name" value="HIT FAMILY PROTEIN 1"/>
    <property type="match status" value="1"/>
</dbReference>
<dbReference type="PROSITE" id="PS00892">
    <property type="entry name" value="HIT_1"/>
    <property type="match status" value="1"/>
</dbReference>
<dbReference type="RefSeq" id="WP_097799939.1">
    <property type="nucleotide sequence ID" value="NZ_CP025570.1"/>
</dbReference>
<dbReference type="PANTHER" id="PTHR46648:SF1">
    <property type="entry name" value="ADENOSINE 5'-MONOPHOSPHORAMIDASE HNT1"/>
    <property type="match status" value="1"/>
</dbReference>
<proteinExistence type="predicted"/>
<evidence type="ECO:0000259" key="4">
    <source>
        <dbReference type="PROSITE" id="PS51084"/>
    </source>
</evidence>
<feature type="short sequence motif" description="Histidine triad motif" evidence="2 3">
    <location>
        <begin position="101"/>
        <end position="105"/>
    </location>
</feature>
<name>A0A3T0S3H1_9ACTN</name>
<evidence type="ECO:0000256" key="1">
    <source>
        <dbReference type="PIRSR" id="PIRSR601310-1"/>
    </source>
</evidence>
<dbReference type="InterPro" id="IPR019808">
    <property type="entry name" value="Histidine_triad_CS"/>
</dbReference>
<dbReference type="InterPro" id="IPR036265">
    <property type="entry name" value="HIT-like_sf"/>
</dbReference>
<evidence type="ECO:0000313" key="6">
    <source>
        <dbReference type="Proteomes" id="UP000285875"/>
    </source>
</evidence>
<dbReference type="Pfam" id="PF01230">
    <property type="entry name" value="HIT"/>
    <property type="match status" value="1"/>
</dbReference>
<gene>
    <name evidence="5" type="ORF">C0Z10_11275</name>
</gene>
<feature type="active site" description="Tele-AMP-histidine intermediate" evidence="1">
    <location>
        <position position="103"/>
    </location>
</feature>
<dbReference type="Proteomes" id="UP000285875">
    <property type="component" value="Chromosome"/>
</dbReference>
<evidence type="ECO:0000256" key="2">
    <source>
        <dbReference type="PIRSR" id="PIRSR601310-3"/>
    </source>
</evidence>
<dbReference type="SUPFAM" id="SSF54197">
    <property type="entry name" value="HIT-like"/>
    <property type="match status" value="1"/>
</dbReference>
<dbReference type="AlphaFoldDB" id="A0A3T0S3H1"/>
<dbReference type="PROSITE" id="PS51084">
    <property type="entry name" value="HIT_2"/>
    <property type="match status" value="1"/>
</dbReference>
<evidence type="ECO:0000256" key="3">
    <source>
        <dbReference type="PROSITE-ProRule" id="PRU00464"/>
    </source>
</evidence>
<protein>
    <submittedName>
        <fullName evidence="5">HIT family protein</fullName>
    </submittedName>
</protein>
<organism evidence="5 6">
    <name type="scientific">Acidipropionibacterium jensenii</name>
    <dbReference type="NCBI Taxonomy" id="1749"/>
    <lineage>
        <taxon>Bacteria</taxon>
        <taxon>Bacillati</taxon>
        <taxon>Actinomycetota</taxon>
        <taxon>Actinomycetes</taxon>
        <taxon>Propionibacteriales</taxon>
        <taxon>Propionibacteriaceae</taxon>
        <taxon>Acidipropionibacterium</taxon>
    </lineage>
</organism>
<dbReference type="InterPro" id="IPR011146">
    <property type="entry name" value="HIT-like"/>
</dbReference>